<evidence type="ECO:0000313" key="2">
    <source>
        <dbReference type="EMBL" id="KUF77367.1"/>
    </source>
</evidence>
<gene>
    <name evidence="2" type="ORF">AM587_10013321</name>
</gene>
<dbReference type="OrthoDB" id="10408693at2759"/>
<name>A0A0W8BZV1_PHYNI</name>
<comment type="caution">
    <text evidence="2">The sequence shown here is derived from an EMBL/GenBank/DDBJ whole genome shotgun (WGS) entry which is preliminary data.</text>
</comment>
<accession>A0A0W8BZV1</accession>
<evidence type="ECO:0000313" key="3">
    <source>
        <dbReference type="Proteomes" id="UP000052943"/>
    </source>
</evidence>
<dbReference type="Proteomes" id="UP000052943">
    <property type="component" value="Unassembled WGS sequence"/>
</dbReference>
<dbReference type="EMBL" id="LNFO01005594">
    <property type="protein sequence ID" value="KUF77367.1"/>
    <property type="molecule type" value="Genomic_DNA"/>
</dbReference>
<evidence type="ECO:0000256" key="1">
    <source>
        <dbReference type="SAM" id="MobiDB-lite"/>
    </source>
</evidence>
<dbReference type="AlphaFoldDB" id="A0A0W8BZV1"/>
<feature type="region of interest" description="Disordered" evidence="1">
    <location>
        <begin position="34"/>
        <end position="58"/>
    </location>
</feature>
<proteinExistence type="predicted"/>
<feature type="region of interest" description="Disordered" evidence="1">
    <location>
        <begin position="104"/>
        <end position="153"/>
    </location>
</feature>
<organism evidence="2 3">
    <name type="scientific">Phytophthora nicotianae</name>
    <name type="common">Potato buckeye rot agent</name>
    <name type="synonym">Phytophthora parasitica</name>
    <dbReference type="NCBI Taxonomy" id="4792"/>
    <lineage>
        <taxon>Eukaryota</taxon>
        <taxon>Sar</taxon>
        <taxon>Stramenopiles</taxon>
        <taxon>Oomycota</taxon>
        <taxon>Peronosporomycetes</taxon>
        <taxon>Peronosporales</taxon>
        <taxon>Peronosporaceae</taxon>
        <taxon>Phytophthora</taxon>
    </lineage>
</organism>
<sequence length="284" mass="31401">MGTQVKPVVKTSTMEQELQDEVIAVAQVAMSTETNEQEIAAKPQRPASPLLDPVPSNRLTENCDVTSFGLPSEFDQLFSGEDVSMLSLLDHDDLMSEIEAALPDNFQDNPEDDDSAGSESDPSADAVEEEEKEEQQKAPPTIIEEPPATEAEPTELAISILSRNRTPRVSRHLSEPRFCCVLTCVVKFLVRLEAIVLKRTSSQSEPAPASAVVVRTKANKPLVPKPAPTLAPIRKETPTLRILVCQNIPYDRNREIAAMHLHAVQRRSKIRRNVRHATLEVDES</sequence>
<reference evidence="2 3" key="1">
    <citation type="submission" date="2015-11" db="EMBL/GenBank/DDBJ databases">
        <title>Genomes and virulence difference between two physiological races of Phytophthora nicotianae.</title>
        <authorList>
            <person name="Liu H."/>
            <person name="Ma X."/>
            <person name="Yu H."/>
            <person name="Fang D."/>
            <person name="Li Y."/>
            <person name="Wang X."/>
            <person name="Wang W."/>
            <person name="Dong Y."/>
            <person name="Xiao B."/>
        </authorList>
    </citation>
    <scope>NUCLEOTIDE SEQUENCE [LARGE SCALE GENOMIC DNA]</scope>
    <source>
        <strain evidence="3">race 0</strain>
    </source>
</reference>
<feature type="compositionally biased region" description="Low complexity" evidence="1">
    <location>
        <begin position="137"/>
        <end position="153"/>
    </location>
</feature>
<protein>
    <submittedName>
        <fullName evidence="2">Uncharacterized protein</fullName>
    </submittedName>
</protein>